<dbReference type="InterPro" id="IPR042855">
    <property type="entry name" value="V_SNARE_CC"/>
</dbReference>
<evidence type="ECO:0000256" key="2">
    <source>
        <dbReference type="ARBA" id="ARBA00008070"/>
    </source>
</evidence>
<evidence type="ECO:0000256" key="3">
    <source>
        <dbReference type="ARBA" id="ARBA00022483"/>
    </source>
</evidence>
<reference evidence="9" key="1">
    <citation type="submission" date="2020-02" db="EMBL/GenBank/DDBJ databases">
        <authorList>
            <person name="Scholz U."/>
            <person name="Mascher M."/>
            <person name="Fiebig A."/>
        </authorList>
    </citation>
    <scope>NUCLEOTIDE SEQUENCE</scope>
</reference>
<keyword evidence="4" id="KW-0963">Cytoplasm</keyword>
<dbReference type="GO" id="GO:0005886">
    <property type="term" value="C:plasma membrane"/>
    <property type="evidence" value="ECO:0007669"/>
    <property type="project" value="TreeGrafter"/>
</dbReference>
<dbReference type="InterPro" id="IPR036322">
    <property type="entry name" value="WD40_repeat_dom_sf"/>
</dbReference>
<dbReference type="GO" id="GO:0005737">
    <property type="term" value="C:cytoplasm"/>
    <property type="evidence" value="ECO:0007669"/>
    <property type="project" value="UniProtKB-SubCell"/>
</dbReference>
<feature type="compositionally biased region" description="Polar residues" evidence="7">
    <location>
        <begin position="741"/>
        <end position="754"/>
    </location>
</feature>
<accession>A0A7I8JZG6</accession>
<dbReference type="AlphaFoldDB" id="A0A7I8JZG6"/>
<sequence length="1103" mass="120616">MFAKRLFQKARLQHNLQHGKMNVADLSLQIPIHYGIPSTASIMAFDPIQSLLAIGTLDGRIKIIGGDNIEALLISPHKLPYKFLEFLCNQGFLIGVSNGNEIQVWDLENRCLTCSFQWEYSITAFSVIQGTYFMYSGDENGLMSVLKFDAEEGKILQLPYHVPVNAVKEAATISFSSHAAIVGILPQPYTSGDRVLIAYEEGVLILWDISENYVVAVRGHTRLQLKSEGLNDSSNTVGSDLQSTSDSEQEAKEICSLCWASTTGSLLAVGYVDGDILLWSMSSEMDLKNEDARLLSNNVVKLELSSGGRRLPVIVLNWSTDSTSDNDHGGKLFVYGGDEIGSEEVLTVLSLDWSSGIERVKCVARVDLALHGSFANMVLVPKPGGMENTPAAAVFILSNPGQLHVYDISSLSDSRSQEAKTGIIANKFPLVIPTSDPCVTVTKFFLLPTEGDSYRVLSKKEYAKRTKGTPSLLMDMRWPLTGGVPSELLFDEDIGVERIYVAGYQDGSVRIWDATHPVFILLHVIVGKVNGVELPDGISLASALDFSAASICLAVGSESGLVFLYDLCATRTTDKQTFHFVSETKREVHTIQQENDVHCLAVFSVSNSAVRTLQFSDSGGKLAVGFRCGQVTMLDSSSMSVLFHVDCSSVSGSPITSLAMKVVPQVNAPVNSNTSSSSSLGDFADVLFILARNAHLIVVDSISGNILNPQPIHPQKESTAISMFVIVAGQKHSQEGPVQSDIKQSSYPSGSGEQTIEPPSITTSHSGEVPSNSVLLICCEDALRIYPLKSVIQGDGTYVNKVTLPKPCRWSAIIKRKDGHSCALLLLYQNGVLEIRSLPNFEVLDEDSLMSILRWSFKANIEKTMSSCDYGHIALVNGSELAVISILAGTNDYRIPESLPSLHDKVLATAADAATNLSMFQKRREGPAPGILGGILKGLKRGKAGNSVNASENSPRDVFIQQLENHFSRTPFSSPLATLAHDQEELTLDDIIIDDDLPVASTSSHVDDKPNRKEDMEREQLFQGAKMDIKPRIRTPEEILTQYKFSGDASAAAAYAKDKLAQRQEKLQKTRERTEELQNEAENFASMANELARRMEAKRWWKF</sequence>
<evidence type="ECO:0000256" key="6">
    <source>
        <dbReference type="SAM" id="Coils"/>
    </source>
</evidence>
<evidence type="ECO:0000313" key="10">
    <source>
        <dbReference type="Proteomes" id="UP000663760"/>
    </source>
</evidence>
<protein>
    <recommendedName>
        <fullName evidence="8">V-SNARE coiled-coil homology domain-containing protein</fullName>
    </recommendedName>
</protein>
<dbReference type="Gene3D" id="2.130.10.10">
    <property type="entry name" value="YVTN repeat-like/Quinoprotein amine dehydrogenase"/>
    <property type="match status" value="3"/>
</dbReference>
<dbReference type="Gene3D" id="1.20.5.110">
    <property type="match status" value="1"/>
</dbReference>
<dbReference type="GO" id="GO:0019905">
    <property type="term" value="F:syntaxin binding"/>
    <property type="evidence" value="ECO:0007669"/>
    <property type="project" value="TreeGrafter"/>
</dbReference>
<dbReference type="InterPro" id="IPR001680">
    <property type="entry name" value="WD40_rpt"/>
</dbReference>
<comment type="subcellular location">
    <subcellularLocation>
        <location evidence="1">Cytoplasm</location>
    </subcellularLocation>
</comment>
<dbReference type="PANTHER" id="PTHR10241">
    <property type="entry name" value="LETHAL 2 GIANT LARVAE PROTEIN"/>
    <property type="match status" value="1"/>
</dbReference>
<organism evidence="9 10">
    <name type="scientific">Spirodela intermedia</name>
    <name type="common">Intermediate duckweed</name>
    <dbReference type="NCBI Taxonomy" id="51605"/>
    <lineage>
        <taxon>Eukaryota</taxon>
        <taxon>Viridiplantae</taxon>
        <taxon>Streptophyta</taxon>
        <taxon>Embryophyta</taxon>
        <taxon>Tracheophyta</taxon>
        <taxon>Spermatophyta</taxon>
        <taxon>Magnoliopsida</taxon>
        <taxon>Liliopsida</taxon>
        <taxon>Araceae</taxon>
        <taxon>Lemnoideae</taxon>
        <taxon>Spirodela</taxon>
    </lineage>
</organism>
<dbReference type="SUPFAM" id="SSF50978">
    <property type="entry name" value="WD40 repeat-like"/>
    <property type="match status" value="2"/>
</dbReference>
<dbReference type="SUPFAM" id="SSF58038">
    <property type="entry name" value="SNARE fusion complex"/>
    <property type="match status" value="1"/>
</dbReference>
<evidence type="ECO:0000256" key="1">
    <source>
        <dbReference type="ARBA" id="ARBA00004496"/>
    </source>
</evidence>
<dbReference type="InterPro" id="IPR015943">
    <property type="entry name" value="WD40/YVTN_repeat-like_dom_sf"/>
</dbReference>
<feature type="domain" description="V-SNARE coiled-coil homology" evidence="8">
    <location>
        <begin position="1038"/>
        <end position="1102"/>
    </location>
</feature>
<dbReference type="SMART" id="SM00320">
    <property type="entry name" value="WD40"/>
    <property type="match status" value="6"/>
</dbReference>
<dbReference type="GO" id="GO:0005096">
    <property type="term" value="F:GTPase activator activity"/>
    <property type="evidence" value="ECO:0007669"/>
    <property type="project" value="TreeGrafter"/>
</dbReference>
<name>A0A7I8JZG6_SPIIN</name>
<evidence type="ECO:0000313" key="9">
    <source>
        <dbReference type="EMBL" id="CAA7389421.1"/>
    </source>
</evidence>
<dbReference type="CDD" id="cd15873">
    <property type="entry name" value="R-SNARE_STXBP5_6"/>
    <property type="match status" value="1"/>
</dbReference>
<dbReference type="Proteomes" id="UP000663760">
    <property type="component" value="Chromosome 1"/>
</dbReference>
<dbReference type="GO" id="GO:0006887">
    <property type="term" value="P:exocytosis"/>
    <property type="evidence" value="ECO:0007669"/>
    <property type="project" value="UniProtKB-KW"/>
</dbReference>
<keyword evidence="3" id="KW-0268">Exocytosis</keyword>
<gene>
    <name evidence="9" type="ORF">SI8410_01001469</name>
</gene>
<dbReference type="OrthoDB" id="19944at2759"/>
<comment type="similarity">
    <text evidence="2">Belongs to the WD repeat L(2)GL family.</text>
</comment>
<evidence type="ECO:0000256" key="7">
    <source>
        <dbReference type="SAM" id="MobiDB-lite"/>
    </source>
</evidence>
<dbReference type="GO" id="GO:0045159">
    <property type="term" value="F:myosin II binding"/>
    <property type="evidence" value="ECO:0007669"/>
    <property type="project" value="TreeGrafter"/>
</dbReference>
<dbReference type="EMBL" id="LR746264">
    <property type="protein sequence ID" value="CAA7389421.1"/>
    <property type="molecule type" value="Genomic_DNA"/>
</dbReference>
<evidence type="ECO:0000256" key="4">
    <source>
        <dbReference type="ARBA" id="ARBA00022490"/>
    </source>
</evidence>
<feature type="region of interest" description="Disordered" evidence="7">
    <location>
        <begin position="734"/>
        <end position="768"/>
    </location>
</feature>
<dbReference type="PANTHER" id="PTHR10241:SF25">
    <property type="entry name" value="TOMOSYN, ISOFORM C"/>
    <property type="match status" value="1"/>
</dbReference>
<proteinExistence type="inferred from homology"/>
<evidence type="ECO:0000259" key="8">
    <source>
        <dbReference type="PROSITE" id="PS50892"/>
    </source>
</evidence>
<keyword evidence="5 6" id="KW-0175">Coiled coil</keyword>
<keyword evidence="10" id="KW-1185">Reference proteome</keyword>
<evidence type="ECO:0000256" key="5">
    <source>
        <dbReference type="PROSITE-ProRule" id="PRU00290"/>
    </source>
</evidence>
<feature type="coiled-coil region" evidence="6">
    <location>
        <begin position="1057"/>
        <end position="1094"/>
    </location>
</feature>
<dbReference type="PROSITE" id="PS50892">
    <property type="entry name" value="V_SNARE"/>
    <property type="match status" value="1"/>
</dbReference>
<dbReference type="GO" id="GO:0006893">
    <property type="term" value="P:Golgi to plasma membrane transport"/>
    <property type="evidence" value="ECO:0007669"/>
    <property type="project" value="TreeGrafter"/>
</dbReference>